<feature type="domain" description="NACHT LRR and PYD" evidence="3">
    <location>
        <begin position="2"/>
        <end position="74"/>
    </location>
</feature>
<evidence type="ECO:0000256" key="2">
    <source>
        <dbReference type="ARBA" id="ARBA00022737"/>
    </source>
</evidence>
<gene>
    <name evidence="4" type="ORF">J4Q44_G00286620</name>
</gene>
<dbReference type="Proteomes" id="UP001356427">
    <property type="component" value="Unassembled WGS sequence"/>
</dbReference>
<keyword evidence="5" id="KW-1185">Reference proteome</keyword>
<dbReference type="SUPFAM" id="SSF52047">
    <property type="entry name" value="RNI-like"/>
    <property type="match status" value="1"/>
</dbReference>
<reference evidence="4 5" key="1">
    <citation type="submission" date="2021-04" db="EMBL/GenBank/DDBJ databases">
        <authorList>
            <person name="De Guttry C."/>
            <person name="Zahm M."/>
            <person name="Klopp C."/>
            <person name="Cabau C."/>
            <person name="Louis A."/>
            <person name="Berthelot C."/>
            <person name="Parey E."/>
            <person name="Roest Crollius H."/>
            <person name="Montfort J."/>
            <person name="Robinson-Rechavi M."/>
            <person name="Bucao C."/>
            <person name="Bouchez O."/>
            <person name="Gislard M."/>
            <person name="Lluch J."/>
            <person name="Milhes M."/>
            <person name="Lampietro C."/>
            <person name="Lopez Roques C."/>
            <person name="Donnadieu C."/>
            <person name="Braasch I."/>
            <person name="Desvignes T."/>
            <person name="Postlethwait J."/>
            <person name="Bobe J."/>
            <person name="Wedekind C."/>
            <person name="Guiguen Y."/>
        </authorList>
    </citation>
    <scope>NUCLEOTIDE SEQUENCE [LARGE SCALE GENOMIC DNA]</scope>
    <source>
        <strain evidence="4">Cs_M1</strain>
        <tissue evidence="4">Blood</tissue>
    </source>
</reference>
<comment type="caution">
    <text evidence="4">The sequence shown here is derived from an EMBL/GenBank/DDBJ whole genome shotgun (WGS) entry which is preliminary data.</text>
</comment>
<organism evidence="4 5">
    <name type="scientific">Coregonus suidteri</name>
    <dbReference type="NCBI Taxonomy" id="861788"/>
    <lineage>
        <taxon>Eukaryota</taxon>
        <taxon>Metazoa</taxon>
        <taxon>Chordata</taxon>
        <taxon>Craniata</taxon>
        <taxon>Vertebrata</taxon>
        <taxon>Euteleostomi</taxon>
        <taxon>Actinopterygii</taxon>
        <taxon>Neopterygii</taxon>
        <taxon>Teleostei</taxon>
        <taxon>Protacanthopterygii</taxon>
        <taxon>Salmoniformes</taxon>
        <taxon>Salmonidae</taxon>
        <taxon>Coregoninae</taxon>
        <taxon>Coregonus</taxon>
    </lineage>
</organism>
<dbReference type="Pfam" id="PF13516">
    <property type="entry name" value="LRR_6"/>
    <property type="match status" value="4"/>
</dbReference>
<keyword evidence="1" id="KW-0433">Leucine-rich repeat</keyword>
<dbReference type="Gene3D" id="3.80.10.10">
    <property type="entry name" value="Ribonuclease Inhibitor"/>
    <property type="match status" value="1"/>
</dbReference>
<evidence type="ECO:0000256" key="1">
    <source>
        <dbReference type="ARBA" id="ARBA00022614"/>
    </source>
</evidence>
<dbReference type="InterPro" id="IPR041267">
    <property type="entry name" value="NLRP_HD2"/>
</dbReference>
<name>A0AAN8KT52_9TELE</name>
<sequence>MALQSKNGKLDLFLRFLLGISQSFIQSIAEASYNSSNTLTEMVEYIQKKVMENPALPKTVNLLNCLMELGDSSLETDCVHFLKTGIPPDAKYPCAHWSDLSALLMALTSGSTDMLGLEVKKRGDKELLRMLPVIKACQRATLSYHNLTEKSCECLASALTSKVSNLKALDLSFNTLKDTGVQLLATGLAKPHCRLERLNLSGCRVKQDGFSALAKALKSNPSHLRELDLSGNEPGESGMFLLVDGLKVVKCELQILKLSNCKLDLVLCQALSVLLIDNPRHLRELDISMNNLGDGGGGDAHGFTEVNPDIQTGVVLLSGH</sequence>
<dbReference type="Pfam" id="PF17776">
    <property type="entry name" value="NLRC4_HD2"/>
    <property type="match status" value="1"/>
</dbReference>
<dbReference type="InterPro" id="IPR051261">
    <property type="entry name" value="NLR"/>
</dbReference>
<dbReference type="InterPro" id="IPR032675">
    <property type="entry name" value="LRR_dom_sf"/>
</dbReference>
<dbReference type="EMBL" id="JAGTTL010000027">
    <property type="protein sequence ID" value="KAK6300564.1"/>
    <property type="molecule type" value="Genomic_DNA"/>
</dbReference>
<protein>
    <recommendedName>
        <fullName evidence="3">NACHT LRR and PYD domain-containing protein</fullName>
    </recommendedName>
</protein>
<proteinExistence type="predicted"/>
<evidence type="ECO:0000313" key="4">
    <source>
        <dbReference type="EMBL" id="KAK6300564.1"/>
    </source>
</evidence>
<accession>A0AAN8KT52</accession>
<dbReference type="AlphaFoldDB" id="A0AAN8KT52"/>
<dbReference type="InterPro" id="IPR001611">
    <property type="entry name" value="Leu-rich_rpt"/>
</dbReference>
<keyword evidence="2" id="KW-0677">Repeat</keyword>
<dbReference type="PANTHER" id="PTHR24106">
    <property type="entry name" value="NACHT, LRR AND CARD DOMAINS-CONTAINING"/>
    <property type="match status" value="1"/>
</dbReference>
<dbReference type="SMART" id="SM00368">
    <property type="entry name" value="LRR_RI"/>
    <property type="match status" value="5"/>
</dbReference>
<evidence type="ECO:0000259" key="3">
    <source>
        <dbReference type="Pfam" id="PF17776"/>
    </source>
</evidence>
<evidence type="ECO:0000313" key="5">
    <source>
        <dbReference type="Proteomes" id="UP001356427"/>
    </source>
</evidence>